<evidence type="ECO:0000256" key="1">
    <source>
        <dbReference type="SAM" id="Coils"/>
    </source>
</evidence>
<feature type="coiled-coil region" evidence="1">
    <location>
        <begin position="32"/>
        <end position="74"/>
    </location>
</feature>
<dbReference type="Pfam" id="PF13578">
    <property type="entry name" value="Methyltransf_24"/>
    <property type="match status" value="1"/>
</dbReference>
<proteinExistence type="predicted"/>
<keyword evidence="2" id="KW-0808">Transferase</keyword>
<organism evidence="2 3">
    <name type="scientific">Streptomyces massasporeus</name>
    <dbReference type="NCBI Taxonomy" id="67324"/>
    <lineage>
        <taxon>Bacteria</taxon>
        <taxon>Bacillati</taxon>
        <taxon>Actinomycetota</taxon>
        <taxon>Actinomycetes</taxon>
        <taxon>Kitasatosporales</taxon>
        <taxon>Streptomycetaceae</taxon>
        <taxon>Streptomyces</taxon>
    </lineage>
</organism>
<name>A0ABW6LRP1_9ACTN</name>
<evidence type="ECO:0000313" key="2">
    <source>
        <dbReference type="EMBL" id="MFE9230829.1"/>
    </source>
</evidence>
<dbReference type="SUPFAM" id="SSF53335">
    <property type="entry name" value="S-adenosyl-L-methionine-dependent methyltransferases"/>
    <property type="match status" value="1"/>
</dbReference>
<dbReference type="EC" id="2.1.1.-" evidence="2"/>
<keyword evidence="2" id="KW-0489">Methyltransferase</keyword>
<dbReference type="RefSeq" id="WP_358291443.1">
    <property type="nucleotide sequence ID" value="NZ_JBEYGJ010000050.1"/>
</dbReference>
<dbReference type="GO" id="GO:0032259">
    <property type="term" value="P:methylation"/>
    <property type="evidence" value="ECO:0007669"/>
    <property type="project" value="UniProtKB-KW"/>
</dbReference>
<evidence type="ECO:0000313" key="3">
    <source>
        <dbReference type="Proteomes" id="UP001601288"/>
    </source>
</evidence>
<dbReference type="EMBL" id="JBIAFP010000040">
    <property type="protein sequence ID" value="MFE9230829.1"/>
    <property type="molecule type" value="Genomic_DNA"/>
</dbReference>
<dbReference type="Proteomes" id="UP001601288">
    <property type="component" value="Unassembled WGS sequence"/>
</dbReference>
<comment type="caution">
    <text evidence="2">The sequence shown here is derived from an EMBL/GenBank/DDBJ whole genome shotgun (WGS) entry which is preliminary data.</text>
</comment>
<keyword evidence="1" id="KW-0175">Coiled coil</keyword>
<gene>
    <name evidence="2" type="ORF">ACFYM3_40905</name>
</gene>
<dbReference type="GO" id="GO:0008168">
    <property type="term" value="F:methyltransferase activity"/>
    <property type="evidence" value="ECO:0007669"/>
    <property type="project" value="UniProtKB-KW"/>
</dbReference>
<accession>A0ABW6LRP1</accession>
<reference evidence="2 3" key="1">
    <citation type="submission" date="2024-10" db="EMBL/GenBank/DDBJ databases">
        <title>The Natural Products Discovery Center: Release of the First 8490 Sequenced Strains for Exploring Actinobacteria Biosynthetic Diversity.</title>
        <authorList>
            <person name="Kalkreuter E."/>
            <person name="Kautsar S.A."/>
            <person name="Yang D."/>
            <person name="Bader C.D."/>
            <person name="Teijaro C.N."/>
            <person name="Fluegel L."/>
            <person name="Davis C.M."/>
            <person name="Simpson J.R."/>
            <person name="Lauterbach L."/>
            <person name="Steele A.D."/>
            <person name="Gui C."/>
            <person name="Meng S."/>
            <person name="Li G."/>
            <person name="Viehrig K."/>
            <person name="Ye F."/>
            <person name="Su P."/>
            <person name="Kiefer A.F."/>
            <person name="Nichols A."/>
            <person name="Cepeda A.J."/>
            <person name="Yan W."/>
            <person name="Fan B."/>
            <person name="Jiang Y."/>
            <person name="Adhikari A."/>
            <person name="Zheng C.-J."/>
            <person name="Schuster L."/>
            <person name="Cowan T.M."/>
            <person name="Smanski M.J."/>
            <person name="Chevrette M.G."/>
            <person name="De Carvalho L.P.S."/>
            <person name="Shen B."/>
        </authorList>
    </citation>
    <scope>NUCLEOTIDE SEQUENCE [LARGE SCALE GENOMIC DNA]</scope>
    <source>
        <strain evidence="2 3">NPDC007066</strain>
    </source>
</reference>
<keyword evidence="3" id="KW-1185">Reference proteome</keyword>
<dbReference type="Gene3D" id="3.40.50.150">
    <property type="entry name" value="Vaccinia Virus protein VP39"/>
    <property type="match status" value="1"/>
</dbReference>
<sequence>MTISNNIPGSVDSGADATSVRSAVHSLRDLTVQAVSELYEKYQDDLRAVRDQQRDFLRQRGKSMKAQLDDYEAEITYLLLREYRPETVVEIGTFYGWSTMWILSALRDNGVGHLYSFDIVDRVVTNVPADLSADRWTFTKGDVRETLGDVVDGADYLFIDADHGARFGRWYVENVFPVVRPGTPTSVHDVFHGRRPKPISEGSVLMKWLVEKNKSFFTPSAAKAPEVIEYLSKTKKELRLDTPVRESRHNPMVFFTL</sequence>
<dbReference type="InterPro" id="IPR029063">
    <property type="entry name" value="SAM-dependent_MTases_sf"/>
</dbReference>
<protein>
    <submittedName>
        <fullName evidence="2">Class I SAM-dependent methyltransferase</fullName>
        <ecNumber evidence="2">2.1.1.-</ecNumber>
    </submittedName>
</protein>